<keyword evidence="1" id="KW-0472">Membrane</keyword>
<name>A0A1A6GG33_NEOLE</name>
<evidence type="ECO:0000313" key="3">
    <source>
        <dbReference type="Proteomes" id="UP000092124"/>
    </source>
</evidence>
<reference evidence="2 3" key="1">
    <citation type="submission" date="2016-06" db="EMBL/GenBank/DDBJ databases">
        <title>The Draft Genome Sequence and Annotation of the Desert Woodrat Neotoma lepida.</title>
        <authorList>
            <person name="Campbell M."/>
            <person name="Oakeson K.F."/>
            <person name="Yandell M."/>
            <person name="Halpert J.R."/>
            <person name="Dearing D."/>
        </authorList>
    </citation>
    <scope>NUCLEOTIDE SEQUENCE [LARGE SCALE GENOMIC DNA]</scope>
    <source>
        <strain evidence="2">417</strain>
        <tissue evidence="2">Liver</tissue>
    </source>
</reference>
<keyword evidence="1" id="KW-0812">Transmembrane</keyword>
<sequence length="100" mass="11246">MTVSVSHCKLTRVPLVRTEPLHSGPQPRFPVSLAPATGDELKEPILQLEFRRLGRPRRAVMMGLLMLTAMVSSLFLLFILVFISVYFVSNPRPQPLSQNC</sequence>
<proteinExistence type="predicted"/>
<feature type="transmembrane region" description="Helical" evidence="1">
    <location>
        <begin position="59"/>
        <end position="88"/>
    </location>
</feature>
<protein>
    <submittedName>
        <fullName evidence="2">Uncharacterized protein</fullName>
    </submittedName>
</protein>
<dbReference type="EMBL" id="LZPO01097099">
    <property type="protein sequence ID" value="OBS65191.1"/>
    <property type="molecule type" value="Genomic_DNA"/>
</dbReference>
<comment type="caution">
    <text evidence="2">The sequence shown here is derived from an EMBL/GenBank/DDBJ whole genome shotgun (WGS) entry which is preliminary data.</text>
</comment>
<organism evidence="2 3">
    <name type="scientific">Neotoma lepida</name>
    <name type="common">Desert woodrat</name>
    <dbReference type="NCBI Taxonomy" id="56216"/>
    <lineage>
        <taxon>Eukaryota</taxon>
        <taxon>Metazoa</taxon>
        <taxon>Chordata</taxon>
        <taxon>Craniata</taxon>
        <taxon>Vertebrata</taxon>
        <taxon>Euteleostomi</taxon>
        <taxon>Mammalia</taxon>
        <taxon>Eutheria</taxon>
        <taxon>Euarchontoglires</taxon>
        <taxon>Glires</taxon>
        <taxon>Rodentia</taxon>
        <taxon>Myomorpha</taxon>
        <taxon>Muroidea</taxon>
        <taxon>Cricetidae</taxon>
        <taxon>Neotominae</taxon>
        <taxon>Neotoma</taxon>
    </lineage>
</organism>
<dbReference type="Proteomes" id="UP000092124">
    <property type="component" value="Unassembled WGS sequence"/>
</dbReference>
<keyword evidence="3" id="KW-1185">Reference proteome</keyword>
<dbReference type="AlphaFoldDB" id="A0A1A6GG33"/>
<evidence type="ECO:0000313" key="2">
    <source>
        <dbReference type="EMBL" id="OBS65191.1"/>
    </source>
</evidence>
<accession>A0A1A6GG33</accession>
<evidence type="ECO:0000256" key="1">
    <source>
        <dbReference type="SAM" id="Phobius"/>
    </source>
</evidence>
<gene>
    <name evidence="2" type="ORF">A6R68_06275</name>
</gene>
<keyword evidence="1" id="KW-1133">Transmembrane helix</keyword>